<dbReference type="Proteomes" id="UP000256970">
    <property type="component" value="Unassembled WGS sequence"/>
</dbReference>
<dbReference type="Gene3D" id="3.80.10.10">
    <property type="entry name" value="Ribonuclease Inhibitor"/>
    <property type="match status" value="1"/>
</dbReference>
<dbReference type="InterPro" id="IPR032675">
    <property type="entry name" value="LRR_dom_sf"/>
</dbReference>
<evidence type="ECO:0000313" key="2">
    <source>
        <dbReference type="EMBL" id="SZX75700.1"/>
    </source>
</evidence>
<comment type="subcellular location">
    <subcellularLocation>
        <location evidence="1">Cytoplasm</location>
        <location evidence="1">Cytoskeleton</location>
        <location evidence="1">Cilium axoneme</location>
    </subcellularLocation>
</comment>
<dbReference type="AlphaFoldDB" id="A0A383WEL0"/>
<gene>
    <name evidence="2" type="ORF">BQ4739_LOCUS15976</name>
</gene>
<dbReference type="GO" id="GO:0005930">
    <property type="term" value="C:axoneme"/>
    <property type="evidence" value="ECO:0007669"/>
    <property type="project" value="UniProtKB-SubCell"/>
</dbReference>
<protein>
    <recommendedName>
        <fullName evidence="4">F-box domain-containing protein</fullName>
    </recommendedName>
</protein>
<name>A0A383WEL0_TETOB</name>
<dbReference type="EMBL" id="FNXT01001239">
    <property type="protein sequence ID" value="SZX75700.1"/>
    <property type="molecule type" value="Genomic_DNA"/>
</dbReference>
<sequence length="597" mass="63272">MSNPKLEAKECQVTSLQALCAALQHPAVSADPRAVCSLLLTCRSWRTAVQQCAAGATHIPLNSKADLPTILNFAAWLPTHAGTVASIQLELAGPTAYHQQFHTAWIRQCRAAEEALMLGLRAAAVAAESAAGYRSHVPTAVPVQLLAGIAGTGATAREPPVLRLRSFSCNCLSSPAILQALPAASLTRLEVSLQTLPLLLQQPAQGDMCSPRSCDGAAFARALMSLTGLQHLSVTEFNDSTCSSTCSDALIAAAGQLHRLTQLVVRDVTASNSLLLLPPQLQSLELFVTLSSSSSTLQLGQISALQQLQLHLSGRHSPAAGSSLPPQLAALTIAAAFDSEASDVSSLGVPGLQQLTRLSAANCSLCNAQQLQRLSGHPQLQQLLLTYDDSCQAHAAAAAWQQLPQLCSLSISRERPSQVLTTQESARVLECIAAATSLTSLSITEHALMPCAPICSHLTGLPRLQALELRWMSPPSRSDALALTVLTGLTRLVLEGAKAVDDTVAAALACHLTALRHLVLRNCWLTSPASLPVIATLRQLQVLDLSGNPWQEPELSSEDILLLSPLSQLQQLELGSEYVLHVREFWEALGVAGRLSK</sequence>
<evidence type="ECO:0000256" key="1">
    <source>
        <dbReference type="ARBA" id="ARBA00004430"/>
    </source>
</evidence>
<accession>A0A383WEL0</accession>
<reference evidence="2 3" key="1">
    <citation type="submission" date="2016-10" db="EMBL/GenBank/DDBJ databases">
        <authorList>
            <person name="Cai Z."/>
        </authorList>
    </citation>
    <scope>NUCLEOTIDE SEQUENCE [LARGE SCALE GENOMIC DNA]</scope>
</reference>
<proteinExistence type="predicted"/>
<keyword evidence="3" id="KW-1185">Reference proteome</keyword>
<evidence type="ECO:0008006" key="4">
    <source>
        <dbReference type="Google" id="ProtNLM"/>
    </source>
</evidence>
<dbReference type="SUPFAM" id="SSF52047">
    <property type="entry name" value="RNI-like"/>
    <property type="match status" value="2"/>
</dbReference>
<evidence type="ECO:0000313" key="3">
    <source>
        <dbReference type="Proteomes" id="UP000256970"/>
    </source>
</evidence>
<organism evidence="2 3">
    <name type="scientific">Tetradesmus obliquus</name>
    <name type="common">Green alga</name>
    <name type="synonym">Acutodesmus obliquus</name>
    <dbReference type="NCBI Taxonomy" id="3088"/>
    <lineage>
        <taxon>Eukaryota</taxon>
        <taxon>Viridiplantae</taxon>
        <taxon>Chlorophyta</taxon>
        <taxon>core chlorophytes</taxon>
        <taxon>Chlorophyceae</taxon>
        <taxon>CS clade</taxon>
        <taxon>Sphaeropleales</taxon>
        <taxon>Scenedesmaceae</taxon>
        <taxon>Tetradesmus</taxon>
    </lineage>
</organism>